<sequence>MVLRDNHAVVSEYLPGINLYLLAWLRTHLVLYKAMFSTPQSQSPELRQLQHSTMKISLLFVAIAVVALAQMGCAAPQPKPFNFGKLVSKVGNVMSDKGNCLVKKGVPKSLLKKAIGCSPSAFIGVGTYAACAGIASIPDARNAVSCFTG</sequence>
<keyword evidence="1" id="KW-0812">Transmembrane</keyword>
<dbReference type="InParanoid" id="A0A6P8YM52"/>
<proteinExistence type="predicted"/>
<dbReference type="OrthoDB" id="10491641at2759"/>
<keyword evidence="1" id="KW-1133">Transmembrane helix</keyword>
<evidence type="ECO:0000313" key="3">
    <source>
        <dbReference type="RefSeq" id="XP_034238210.1"/>
    </source>
</evidence>
<dbReference type="Proteomes" id="UP000515158">
    <property type="component" value="Unplaced"/>
</dbReference>
<dbReference type="GeneID" id="117643424"/>
<protein>
    <submittedName>
        <fullName evidence="3">Uncharacterized protein LOC117643424 isoform X1</fullName>
    </submittedName>
</protein>
<dbReference type="RefSeq" id="XP_034238210.1">
    <property type="nucleotide sequence ID" value="XM_034382319.1"/>
</dbReference>
<feature type="transmembrane region" description="Helical" evidence="1">
    <location>
        <begin position="53"/>
        <end position="72"/>
    </location>
</feature>
<keyword evidence="2" id="KW-1185">Reference proteome</keyword>
<name>A0A6P8YM52_THRPL</name>
<evidence type="ECO:0000313" key="2">
    <source>
        <dbReference type="Proteomes" id="UP000515158"/>
    </source>
</evidence>
<keyword evidence="1" id="KW-0472">Membrane</keyword>
<dbReference type="AlphaFoldDB" id="A0A6P8YM52"/>
<evidence type="ECO:0000256" key="1">
    <source>
        <dbReference type="SAM" id="Phobius"/>
    </source>
</evidence>
<accession>A0A6P8YM52</accession>
<reference evidence="3" key="1">
    <citation type="submission" date="2025-08" db="UniProtKB">
        <authorList>
            <consortium name="RefSeq"/>
        </authorList>
    </citation>
    <scope>IDENTIFICATION</scope>
    <source>
        <tissue evidence="3">Total insect</tissue>
    </source>
</reference>
<organism evidence="3">
    <name type="scientific">Thrips palmi</name>
    <name type="common">Melon thrips</name>
    <dbReference type="NCBI Taxonomy" id="161013"/>
    <lineage>
        <taxon>Eukaryota</taxon>
        <taxon>Metazoa</taxon>
        <taxon>Ecdysozoa</taxon>
        <taxon>Arthropoda</taxon>
        <taxon>Hexapoda</taxon>
        <taxon>Insecta</taxon>
        <taxon>Pterygota</taxon>
        <taxon>Neoptera</taxon>
        <taxon>Paraneoptera</taxon>
        <taxon>Thysanoptera</taxon>
        <taxon>Terebrantia</taxon>
        <taxon>Thripoidea</taxon>
        <taxon>Thripidae</taxon>
        <taxon>Thrips</taxon>
    </lineage>
</organism>
<gene>
    <name evidence="3" type="primary">LOC117643424</name>
</gene>
<dbReference type="KEGG" id="tpal:117643424"/>